<dbReference type="EMBL" id="CP159204">
    <property type="protein sequence ID" value="XCF17934.1"/>
    <property type="molecule type" value="Genomic_DNA"/>
</dbReference>
<sequence>MTLGSFLAGVGFRTNTPSFEAGAELTAFVTGVEDGSAVARIGDSKLRISNAPDDAVDTLVRLRVEGFNDDTHVGQAEYLETVGESSF</sequence>
<reference evidence="2" key="1">
    <citation type="submission" date="2024-06" db="EMBL/GenBank/DDBJ databases">
        <title>Genome Sequence of an extremely halophilic archaeon isolated from Permian era halite, Salado Formation, Carlsbad, New Mexico: Halobacterium sp. strain NMX12-1.</title>
        <authorList>
            <person name="Sotoa L."/>
            <person name="DasSarma P."/>
            <person name="Anton B.P."/>
            <person name="Vincze T."/>
            <person name="Verma I."/>
            <person name="Eralp B."/>
            <person name="Powers D.W."/>
            <person name="Dozier B.L."/>
            <person name="Roberts R.J."/>
            <person name="DasSarma S."/>
        </authorList>
    </citation>
    <scope>NUCLEOTIDE SEQUENCE</scope>
    <source>
        <strain evidence="2">NMX12-1</strain>
    </source>
</reference>
<dbReference type="RefSeq" id="WP_353635305.1">
    <property type="nucleotide sequence ID" value="NZ_CP159204.1"/>
</dbReference>
<protein>
    <recommendedName>
        <fullName evidence="1">DUF7513 domain-containing protein</fullName>
    </recommendedName>
</protein>
<evidence type="ECO:0000259" key="1">
    <source>
        <dbReference type="Pfam" id="PF24353"/>
    </source>
</evidence>
<dbReference type="Pfam" id="PF24353">
    <property type="entry name" value="DUF7513"/>
    <property type="match status" value="1"/>
</dbReference>
<name>A0AAU8CG92_9EURY</name>
<feature type="domain" description="DUF7513" evidence="1">
    <location>
        <begin position="2"/>
        <end position="80"/>
    </location>
</feature>
<organism evidence="2">
    <name type="scientific">Halobacterium sp. NMX12-1</name>
    <dbReference type="NCBI Taxonomy" id="3166650"/>
    <lineage>
        <taxon>Archaea</taxon>
        <taxon>Methanobacteriati</taxon>
        <taxon>Methanobacteriota</taxon>
        <taxon>Stenosarchaea group</taxon>
        <taxon>Halobacteria</taxon>
        <taxon>Halobacteriales</taxon>
        <taxon>Halobacteriaceae</taxon>
        <taxon>Halobacterium</taxon>
    </lineage>
</organism>
<dbReference type="KEGG" id="hanx:ABSL23_07980"/>
<evidence type="ECO:0000313" key="2">
    <source>
        <dbReference type="EMBL" id="XCF17934.1"/>
    </source>
</evidence>
<dbReference type="InterPro" id="IPR055935">
    <property type="entry name" value="DUF7513"/>
</dbReference>
<accession>A0AAU8CG92</accession>
<dbReference type="GeneID" id="91109079"/>
<gene>
    <name evidence="2" type="ORF">ABSL23_07980</name>
</gene>
<proteinExistence type="predicted"/>
<dbReference type="AlphaFoldDB" id="A0AAU8CG92"/>